<feature type="compositionally biased region" description="Basic and acidic residues" evidence="1">
    <location>
        <begin position="132"/>
        <end position="146"/>
    </location>
</feature>
<organism evidence="2 3">
    <name type="scientific">Eumeta variegata</name>
    <name type="common">Bagworm moth</name>
    <name type="synonym">Eumeta japonica</name>
    <dbReference type="NCBI Taxonomy" id="151549"/>
    <lineage>
        <taxon>Eukaryota</taxon>
        <taxon>Metazoa</taxon>
        <taxon>Ecdysozoa</taxon>
        <taxon>Arthropoda</taxon>
        <taxon>Hexapoda</taxon>
        <taxon>Insecta</taxon>
        <taxon>Pterygota</taxon>
        <taxon>Neoptera</taxon>
        <taxon>Endopterygota</taxon>
        <taxon>Lepidoptera</taxon>
        <taxon>Glossata</taxon>
        <taxon>Ditrysia</taxon>
        <taxon>Tineoidea</taxon>
        <taxon>Psychidae</taxon>
        <taxon>Oiketicinae</taxon>
        <taxon>Eumeta</taxon>
    </lineage>
</organism>
<feature type="compositionally biased region" description="Basic residues" evidence="1">
    <location>
        <begin position="70"/>
        <end position="80"/>
    </location>
</feature>
<evidence type="ECO:0000256" key="1">
    <source>
        <dbReference type="SAM" id="MobiDB-lite"/>
    </source>
</evidence>
<feature type="compositionally biased region" description="Basic residues" evidence="1">
    <location>
        <begin position="41"/>
        <end position="64"/>
    </location>
</feature>
<sequence length="146" mass="17038">MTGCDIKGGRPQEILYYVSAGDRCGLRDFRAKLLSRCQLRKRKGKKLRYSKTIKNNKRRLKSNRSGKGLRMGKARSGRQKNRSERRSSRNRRRRDEVATDWPIARRTANRREGKAPERRSRAGRRGAGRPPGQDRVRRGLAQDRMF</sequence>
<feature type="compositionally biased region" description="Basic and acidic residues" evidence="1">
    <location>
        <begin position="81"/>
        <end position="97"/>
    </location>
</feature>
<feature type="compositionally biased region" description="Basic and acidic residues" evidence="1">
    <location>
        <begin position="109"/>
        <end position="120"/>
    </location>
</feature>
<reference evidence="2 3" key="1">
    <citation type="journal article" date="2019" name="Commun. Biol.">
        <title>The bagworm genome reveals a unique fibroin gene that provides high tensile strength.</title>
        <authorList>
            <person name="Kono N."/>
            <person name="Nakamura H."/>
            <person name="Ohtoshi R."/>
            <person name="Tomita M."/>
            <person name="Numata K."/>
            <person name="Arakawa K."/>
        </authorList>
    </citation>
    <scope>NUCLEOTIDE SEQUENCE [LARGE SCALE GENOMIC DNA]</scope>
</reference>
<accession>A0A4C1T7J0</accession>
<protein>
    <submittedName>
        <fullName evidence="2">Uncharacterized protein</fullName>
    </submittedName>
</protein>
<dbReference type="AlphaFoldDB" id="A0A4C1T7J0"/>
<gene>
    <name evidence="2" type="ORF">EVAR_76328_1</name>
</gene>
<dbReference type="Proteomes" id="UP000299102">
    <property type="component" value="Unassembled WGS sequence"/>
</dbReference>
<keyword evidence="3" id="KW-1185">Reference proteome</keyword>
<comment type="caution">
    <text evidence="2">The sequence shown here is derived from an EMBL/GenBank/DDBJ whole genome shotgun (WGS) entry which is preliminary data.</text>
</comment>
<dbReference type="EMBL" id="BGZK01000041">
    <property type="protein sequence ID" value="GBP10463.1"/>
    <property type="molecule type" value="Genomic_DNA"/>
</dbReference>
<evidence type="ECO:0000313" key="3">
    <source>
        <dbReference type="Proteomes" id="UP000299102"/>
    </source>
</evidence>
<evidence type="ECO:0000313" key="2">
    <source>
        <dbReference type="EMBL" id="GBP10463.1"/>
    </source>
</evidence>
<feature type="region of interest" description="Disordered" evidence="1">
    <location>
        <begin position="41"/>
        <end position="146"/>
    </location>
</feature>
<proteinExistence type="predicted"/>
<name>A0A4C1T7J0_EUMVA</name>